<keyword evidence="2" id="KW-1185">Reference proteome</keyword>
<evidence type="ECO:0000313" key="2">
    <source>
        <dbReference type="Proteomes" id="UP001589818"/>
    </source>
</evidence>
<gene>
    <name evidence="1" type="ORF">ACFFJ8_26030</name>
</gene>
<dbReference type="RefSeq" id="WP_204815975.1">
    <property type="nucleotide sequence ID" value="NZ_JANHOF010000001.1"/>
</dbReference>
<protein>
    <submittedName>
        <fullName evidence="1">Uncharacterized protein</fullName>
    </submittedName>
</protein>
<evidence type="ECO:0000313" key="1">
    <source>
        <dbReference type="EMBL" id="MFC0394809.1"/>
    </source>
</evidence>
<reference evidence="1 2" key="1">
    <citation type="submission" date="2024-09" db="EMBL/GenBank/DDBJ databases">
        <authorList>
            <person name="Sun Q."/>
            <person name="Mori K."/>
        </authorList>
    </citation>
    <scope>NUCLEOTIDE SEQUENCE [LARGE SCALE GENOMIC DNA]</scope>
    <source>
        <strain evidence="1 2">CCM 4839</strain>
    </source>
</reference>
<proteinExistence type="predicted"/>
<dbReference type="Proteomes" id="UP001589818">
    <property type="component" value="Unassembled WGS sequence"/>
</dbReference>
<accession>A0ABV6JFW1</accession>
<organism evidence="1 2">
    <name type="scientific">Paenibacillus mendelii</name>
    <dbReference type="NCBI Taxonomy" id="206163"/>
    <lineage>
        <taxon>Bacteria</taxon>
        <taxon>Bacillati</taxon>
        <taxon>Bacillota</taxon>
        <taxon>Bacilli</taxon>
        <taxon>Bacillales</taxon>
        <taxon>Paenibacillaceae</taxon>
        <taxon>Paenibacillus</taxon>
    </lineage>
</organism>
<comment type="caution">
    <text evidence="1">The sequence shown here is derived from an EMBL/GenBank/DDBJ whole genome shotgun (WGS) entry which is preliminary data.</text>
</comment>
<sequence>MLTIEQKIEILDSFPELQRKDVSLGRINYHYEDSAYDKKNVVYHLHKNGNGYVYVGQLPGYSPDDKGFVNIREYDADELRAVVEASISFLSTPPVVPAPKRRKPKSGPETWTGPDDQVLELKFEDDLWYLYTGLNLESAFETYEEAEQYLAEEGFVRTSAR</sequence>
<dbReference type="EMBL" id="JBHLVF010000041">
    <property type="protein sequence ID" value="MFC0394809.1"/>
    <property type="molecule type" value="Genomic_DNA"/>
</dbReference>
<name>A0ABV6JFW1_9BACL</name>